<name>A0A9Q3CQW0_9BASI</name>
<dbReference type="Proteomes" id="UP000765509">
    <property type="component" value="Unassembled WGS sequence"/>
</dbReference>
<keyword evidence="2" id="KW-1185">Reference proteome</keyword>
<evidence type="ECO:0000313" key="1">
    <source>
        <dbReference type="EMBL" id="MBW0488839.1"/>
    </source>
</evidence>
<evidence type="ECO:0000313" key="2">
    <source>
        <dbReference type="Proteomes" id="UP000765509"/>
    </source>
</evidence>
<sequence length="99" mass="10704">MACNCINVVIPIFNIQPKTMPPAMPDPIPSPVSCQRTQISDPDITAIVRPTYPNTHSSLVISGPFCTNAPAILPSVHISFQLKRTPYGQPTANKSTPLH</sequence>
<dbReference type="AlphaFoldDB" id="A0A9Q3CQW0"/>
<reference evidence="1" key="1">
    <citation type="submission" date="2021-03" db="EMBL/GenBank/DDBJ databases">
        <title>Draft genome sequence of rust myrtle Austropuccinia psidii MF-1, a brazilian biotype.</title>
        <authorList>
            <person name="Quecine M.C."/>
            <person name="Pachon D.M.R."/>
            <person name="Bonatelli M.L."/>
            <person name="Correr F.H."/>
            <person name="Franceschini L.M."/>
            <person name="Leite T.F."/>
            <person name="Margarido G.R.A."/>
            <person name="Almeida C.A."/>
            <person name="Ferrarezi J.A."/>
            <person name="Labate C.A."/>
        </authorList>
    </citation>
    <scope>NUCLEOTIDE SEQUENCE</scope>
    <source>
        <strain evidence="1">MF-1</strain>
    </source>
</reference>
<proteinExistence type="predicted"/>
<accession>A0A9Q3CQW0</accession>
<comment type="caution">
    <text evidence="1">The sequence shown here is derived from an EMBL/GenBank/DDBJ whole genome shotgun (WGS) entry which is preliminary data.</text>
</comment>
<dbReference type="EMBL" id="AVOT02009791">
    <property type="protein sequence ID" value="MBW0488839.1"/>
    <property type="molecule type" value="Genomic_DNA"/>
</dbReference>
<organism evidence="1 2">
    <name type="scientific">Austropuccinia psidii MF-1</name>
    <dbReference type="NCBI Taxonomy" id="1389203"/>
    <lineage>
        <taxon>Eukaryota</taxon>
        <taxon>Fungi</taxon>
        <taxon>Dikarya</taxon>
        <taxon>Basidiomycota</taxon>
        <taxon>Pucciniomycotina</taxon>
        <taxon>Pucciniomycetes</taxon>
        <taxon>Pucciniales</taxon>
        <taxon>Sphaerophragmiaceae</taxon>
        <taxon>Austropuccinia</taxon>
    </lineage>
</organism>
<protein>
    <submittedName>
        <fullName evidence="1">Uncharacterized protein</fullName>
    </submittedName>
</protein>
<gene>
    <name evidence="1" type="ORF">O181_028554</name>
</gene>